<dbReference type="EMBL" id="VDFW01000014">
    <property type="protein sequence ID" value="TNC24620.1"/>
    <property type="molecule type" value="Genomic_DNA"/>
</dbReference>
<feature type="domain" description="Low molecular weight protein antigen 6 PH" evidence="2">
    <location>
        <begin position="62"/>
        <end position="123"/>
    </location>
</feature>
<keyword evidence="1" id="KW-1133">Transmembrane helix</keyword>
<sequence>MLDAVRMRPAGSRVIGVPLGLVFVLIGLGAFMEGAPIFERLWFGVWLVSGLWQLFAACFRGVTLDETGVTEQGWTRRKHVTWDQVESVELGWVGATGRTGRSLYGPVLKLNDGKQLRIRSLGAPIKPKRLPGSRAERETDSIRAYFETVRDPRR</sequence>
<gene>
    <name evidence="3" type="ORF">FG385_17620</name>
</gene>
<dbReference type="RefSeq" id="WP_139097831.1">
    <property type="nucleotide sequence ID" value="NZ_VDFW01000014.1"/>
</dbReference>
<comment type="caution">
    <text evidence="3">The sequence shown here is derived from an EMBL/GenBank/DDBJ whole genome shotgun (WGS) entry which is preliminary data.</text>
</comment>
<dbReference type="Pfam" id="PF10756">
    <property type="entry name" value="bPH_6"/>
    <property type="match status" value="1"/>
</dbReference>
<proteinExistence type="predicted"/>
<evidence type="ECO:0000259" key="2">
    <source>
        <dbReference type="Pfam" id="PF10756"/>
    </source>
</evidence>
<keyword evidence="1" id="KW-0472">Membrane</keyword>
<reference evidence="3 4" key="1">
    <citation type="submission" date="2019-06" db="EMBL/GenBank/DDBJ databases">
        <title>Amycolatopsis alkalitolerans sp. nov., isolated from Gastrodia elata Blume.</title>
        <authorList>
            <person name="Narsing Rao M.P."/>
            <person name="Li W.J."/>
        </authorList>
    </citation>
    <scope>NUCLEOTIDE SEQUENCE [LARGE SCALE GENOMIC DNA]</scope>
    <source>
        <strain evidence="3 4">SYSUP0005</strain>
    </source>
</reference>
<dbReference type="AlphaFoldDB" id="A0A5C4M087"/>
<feature type="transmembrane region" description="Helical" evidence="1">
    <location>
        <begin position="12"/>
        <end position="31"/>
    </location>
</feature>
<evidence type="ECO:0000256" key="1">
    <source>
        <dbReference type="SAM" id="Phobius"/>
    </source>
</evidence>
<accession>A0A5C4M087</accession>
<dbReference type="InterPro" id="IPR019692">
    <property type="entry name" value="CFP-6_PH"/>
</dbReference>
<keyword evidence="4" id="KW-1185">Reference proteome</keyword>
<evidence type="ECO:0000313" key="3">
    <source>
        <dbReference type="EMBL" id="TNC24620.1"/>
    </source>
</evidence>
<dbReference type="Proteomes" id="UP000305546">
    <property type="component" value="Unassembled WGS sequence"/>
</dbReference>
<protein>
    <submittedName>
        <fullName evidence="3">PH domain-containing protein</fullName>
    </submittedName>
</protein>
<keyword evidence="1" id="KW-0812">Transmembrane</keyword>
<organism evidence="3 4">
    <name type="scientific">Amycolatopsis alkalitolerans</name>
    <dbReference type="NCBI Taxonomy" id="2547244"/>
    <lineage>
        <taxon>Bacteria</taxon>
        <taxon>Bacillati</taxon>
        <taxon>Actinomycetota</taxon>
        <taxon>Actinomycetes</taxon>
        <taxon>Pseudonocardiales</taxon>
        <taxon>Pseudonocardiaceae</taxon>
        <taxon>Amycolatopsis</taxon>
    </lineage>
</organism>
<feature type="transmembrane region" description="Helical" evidence="1">
    <location>
        <begin position="43"/>
        <end position="62"/>
    </location>
</feature>
<name>A0A5C4M087_9PSEU</name>
<evidence type="ECO:0000313" key="4">
    <source>
        <dbReference type="Proteomes" id="UP000305546"/>
    </source>
</evidence>